<protein>
    <submittedName>
        <fullName evidence="2">DUF3846 domain-containing protein</fullName>
    </submittedName>
</protein>
<evidence type="ECO:0000313" key="3">
    <source>
        <dbReference type="Proteomes" id="UP000446719"/>
    </source>
</evidence>
<evidence type="ECO:0000313" key="2">
    <source>
        <dbReference type="EMBL" id="MZK16684.1"/>
    </source>
</evidence>
<dbReference type="RefSeq" id="WP_161158713.1">
    <property type="nucleotide sequence ID" value="NZ_WWSB01000001.1"/>
</dbReference>
<dbReference type="Pfam" id="PF12957">
    <property type="entry name" value="DUF3846"/>
    <property type="match status" value="1"/>
</dbReference>
<dbReference type="InterPro" id="IPR024559">
    <property type="entry name" value="DUF3846"/>
</dbReference>
<feature type="domain" description="DUF3846" evidence="1">
    <location>
        <begin position="1"/>
        <end position="109"/>
    </location>
</feature>
<dbReference type="EMBL" id="WWSB01000001">
    <property type="protein sequence ID" value="MZK16684.1"/>
    <property type="molecule type" value="Genomic_DNA"/>
</dbReference>
<name>A0A845KHK1_9FIRM</name>
<organism evidence="2 3">
    <name type="scientific">Dorea longicatena</name>
    <dbReference type="NCBI Taxonomy" id="88431"/>
    <lineage>
        <taxon>Bacteria</taxon>
        <taxon>Bacillati</taxon>
        <taxon>Bacillota</taxon>
        <taxon>Clostridia</taxon>
        <taxon>Lachnospirales</taxon>
        <taxon>Lachnospiraceae</taxon>
        <taxon>Dorea</taxon>
    </lineage>
</organism>
<reference evidence="2 3" key="1">
    <citation type="journal article" date="2019" name="Nat. Med.">
        <title>A library of human gut bacterial isolates paired with longitudinal multiomics data enables mechanistic microbiome research.</title>
        <authorList>
            <person name="Poyet M."/>
            <person name="Groussin M."/>
            <person name="Gibbons S.M."/>
            <person name="Avila-Pacheco J."/>
            <person name="Jiang X."/>
            <person name="Kearney S.M."/>
            <person name="Perrotta A.R."/>
            <person name="Berdy B."/>
            <person name="Zhao S."/>
            <person name="Lieberman T.D."/>
            <person name="Swanson P.K."/>
            <person name="Smith M."/>
            <person name="Roesemann S."/>
            <person name="Alexander J.E."/>
            <person name="Rich S.A."/>
            <person name="Livny J."/>
            <person name="Vlamakis H."/>
            <person name="Clish C."/>
            <person name="Bullock K."/>
            <person name="Deik A."/>
            <person name="Scott J."/>
            <person name="Pierce K.A."/>
            <person name="Xavier R.J."/>
            <person name="Alm E.J."/>
        </authorList>
    </citation>
    <scope>NUCLEOTIDE SEQUENCE [LARGE SCALE GENOMIC DNA]</scope>
    <source>
        <strain evidence="2 3">BIOML-A7</strain>
    </source>
</reference>
<proteinExistence type="predicted"/>
<accession>A0A845KHK1</accession>
<gene>
    <name evidence="2" type="ORF">GT565_00820</name>
</gene>
<evidence type="ECO:0000259" key="1">
    <source>
        <dbReference type="Pfam" id="PF12957"/>
    </source>
</evidence>
<sequence>MKTLKITTDNKISIIDLDFDHKSLREEVGGYVELVRTQKLLDYFKTKVVMIVDEEGLVKNLPVNPMGCYFYDTNKHGNPIVGDVILGLLVGFDMDVIGLGDRDAEQWMEKMLKDFPVLQKENIVNE</sequence>
<dbReference type="Proteomes" id="UP000446719">
    <property type="component" value="Unassembled WGS sequence"/>
</dbReference>
<dbReference type="AlphaFoldDB" id="A0A845KHK1"/>
<comment type="caution">
    <text evidence="2">The sequence shown here is derived from an EMBL/GenBank/DDBJ whole genome shotgun (WGS) entry which is preliminary data.</text>
</comment>